<name>A0A8H3ZJ19_9PEZI</name>
<feature type="transmembrane region" description="Helical" evidence="1">
    <location>
        <begin position="6"/>
        <end position="28"/>
    </location>
</feature>
<dbReference type="AlphaFoldDB" id="A0A8H3ZJ19"/>
<dbReference type="Proteomes" id="UP000434172">
    <property type="component" value="Unassembled WGS sequence"/>
</dbReference>
<evidence type="ECO:0000313" key="3">
    <source>
        <dbReference type="Proteomes" id="UP000434172"/>
    </source>
</evidence>
<evidence type="ECO:0000256" key="1">
    <source>
        <dbReference type="SAM" id="Phobius"/>
    </source>
</evidence>
<organism evidence="2 3">
    <name type="scientific">Colletotrichum asianum</name>
    <dbReference type="NCBI Taxonomy" id="702518"/>
    <lineage>
        <taxon>Eukaryota</taxon>
        <taxon>Fungi</taxon>
        <taxon>Dikarya</taxon>
        <taxon>Ascomycota</taxon>
        <taxon>Pezizomycotina</taxon>
        <taxon>Sordariomycetes</taxon>
        <taxon>Hypocreomycetidae</taxon>
        <taxon>Glomerellales</taxon>
        <taxon>Glomerellaceae</taxon>
        <taxon>Colletotrichum</taxon>
        <taxon>Colletotrichum gloeosporioides species complex</taxon>
    </lineage>
</organism>
<protein>
    <submittedName>
        <fullName evidence="2">Uncharacterized protein</fullName>
    </submittedName>
</protein>
<evidence type="ECO:0000313" key="2">
    <source>
        <dbReference type="EMBL" id="KAF0317647.1"/>
    </source>
</evidence>
<gene>
    <name evidence="2" type="ORF">GQ607_015066</name>
</gene>
<keyword evidence="1" id="KW-0812">Transmembrane</keyword>
<reference evidence="2 3" key="1">
    <citation type="submission" date="2019-12" db="EMBL/GenBank/DDBJ databases">
        <title>A genome sequence resource for the geographically widespread anthracnose pathogen Colletotrichum asianum.</title>
        <authorList>
            <person name="Meng Y."/>
        </authorList>
    </citation>
    <scope>NUCLEOTIDE SEQUENCE [LARGE SCALE GENOMIC DNA]</scope>
    <source>
        <strain evidence="2 3">ICMP 18580</strain>
    </source>
</reference>
<sequence>LYFYSSLVINFIFILRIFSAYFYCELLIKLKTNHLSL</sequence>
<keyword evidence="3" id="KW-1185">Reference proteome</keyword>
<keyword evidence="1" id="KW-0472">Membrane</keyword>
<accession>A0A8H3ZJ19</accession>
<feature type="non-terminal residue" evidence="2">
    <location>
        <position position="1"/>
    </location>
</feature>
<proteinExistence type="predicted"/>
<keyword evidence="1" id="KW-1133">Transmembrane helix</keyword>
<dbReference type="EMBL" id="WOWK01000125">
    <property type="protein sequence ID" value="KAF0317647.1"/>
    <property type="molecule type" value="Genomic_DNA"/>
</dbReference>
<comment type="caution">
    <text evidence="2">The sequence shown here is derived from an EMBL/GenBank/DDBJ whole genome shotgun (WGS) entry which is preliminary data.</text>
</comment>